<dbReference type="Proteomes" id="UP001231924">
    <property type="component" value="Unassembled WGS sequence"/>
</dbReference>
<comment type="caution">
    <text evidence="2">The sequence shown here is derived from an EMBL/GenBank/DDBJ whole genome shotgun (WGS) entry which is preliminary data.</text>
</comment>
<dbReference type="Pfam" id="PF01593">
    <property type="entry name" value="Amino_oxidase"/>
    <property type="match status" value="1"/>
</dbReference>
<dbReference type="PANTHER" id="PTHR10742">
    <property type="entry name" value="FLAVIN MONOAMINE OXIDASE"/>
    <property type="match status" value="1"/>
</dbReference>
<dbReference type="InterPro" id="IPR050281">
    <property type="entry name" value="Flavin_monoamine_oxidase"/>
</dbReference>
<organism evidence="2 3">
    <name type="scientific">Actinomycetospora termitidis</name>
    <dbReference type="NCBI Taxonomy" id="3053470"/>
    <lineage>
        <taxon>Bacteria</taxon>
        <taxon>Bacillati</taxon>
        <taxon>Actinomycetota</taxon>
        <taxon>Actinomycetes</taxon>
        <taxon>Pseudonocardiales</taxon>
        <taxon>Pseudonocardiaceae</taxon>
        <taxon>Actinomycetospora</taxon>
    </lineage>
</organism>
<dbReference type="Gene3D" id="1.10.405.40">
    <property type="match status" value="1"/>
</dbReference>
<dbReference type="RefSeq" id="WP_286052143.1">
    <property type="nucleotide sequence ID" value="NZ_JASVWF010000002.1"/>
</dbReference>
<keyword evidence="3" id="KW-1185">Reference proteome</keyword>
<evidence type="ECO:0000313" key="2">
    <source>
        <dbReference type="EMBL" id="MDL5155913.1"/>
    </source>
</evidence>
<name>A0ABT7M5T0_9PSEU</name>
<protein>
    <submittedName>
        <fullName evidence="2">NAD(P)/FAD-dependent oxidoreductase</fullName>
        <ecNumber evidence="2">1.-.-.-</ecNumber>
    </submittedName>
</protein>
<dbReference type="InterPro" id="IPR036188">
    <property type="entry name" value="FAD/NAD-bd_sf"/>
</dbReference>
<dbReference type="PANTHER" id="PTHR10742:SF342">
    <property type="entry name" value="AMINE OXIDASE"/>
    <property type="match status" value="1"/>
</dbReference>
<evidence type="ECO:0000313" key="3">
    <source>
        <dbReference type="Proteomes" id="UP001231924"/>
    </source>
</evidence>
<dbReference type="InterPro" id="IPR002937">
    <property type="entry name" value="Amino_oxidase"/>
</dbReference>
<gene>
    <name evidence="2" type="ORF">QRT03_08105</name>
</gene>
<dbReference type="GO" id="GO:0016491">
    <property type="term" value="F:oxidoreductase activity"/>
    <property type="evidence" value="ECO:0007669"/>
    <property type="project" value="UniProtKB-KW"/>
</dbReference>
<accession>A0ABT7M5T0</accession>
<dbReference type="SUPFAM" id="SSF51905">
    <property type="entry name" value="FAD/NAD(P)-binding domain"/>
    <property type="match status" value="1"/>
</dbReference>
<evidence type="ECO:0000259" key="1">
    <source>
        <dbReference type="Pfam" id="PF01593"/>
    </source>
</evidence>
<reference evidence="2 3" key="1">
    <citation type="submission" date="2023-06" db="EMBL/GenBank/DDBJ databases">
        <title>Actinomycetospora Odt1-22.</title>
        <authorList>
            <person name="Supong K."/>
        </authorList>
    </citation>
    <scope>NUCLEOTIDE SEQUENCE [LARGE SCALE GENOMIC DNA]</scope>
    <source>
        <strain evidence="2 3">Odt1-22</strain>
    </source>
</reference>
<dbReference type="Gene3D" id="3.50.50.60">
    <property type="entry name" value="FAD/NAD(P)-binding domain"/>
    <property type="match status" value="1"/>
</dbReference>
<dbReference type="SUPFAM" id="SSF54373">
    <property type="entry name" value="FAD-linked reductases, C-terminal domain"/>
    <property type="match status" value="1"/>
</dbReference>
<feature type="domain" description="Amine oxidase" evidence="1">
    <location>
        <begin position="47"/>
        <end position="527"/>
    </location>
</feature>
<dbReference type="EMBL" id="JASVWF010000002">
    <property type="protein sequence ID" value="MDL5155913.1"/>
    <property type="molecule type" value="Genomic_DNA"/>
</dbReference>
<keyword evidence="2" id="KW-0560">Oxidoreductase</keyword>
<sequence>MVTDPGPAMLVPDFPFPYDTYLAHPAGLGQIPDDALGTEVAVVGAGMSGLVAAYELMRLGLRPVVYEAGEIGGRLRSQAFPGVPDAVADLGGMRFPASGRAFGHYLRVLGVRTSPFPNPLAPQTPSTVIELAGRSHYAERPEDLPPVFAEVSRAWATALAEGADLPALRAAIAARSTSAVKQIWDRLVPRLDDESFAGFLARSPAFARFEHRELFGQVGFGTGGWDTDFPNSMLEILRVVATDADDQHVRIQGGAQTVPLALWRRAPSQLTHWTPGASLESMHRGSPRPAVRRIRRLDDGRIGVLDRWGTERAYAAVISTVQSWLLSAGIDTDESLFSHDLWMALERSHYMQSSKTFVLVDRPFWRDRDPSSGRHVMSTTLTDRMTRGTYLLDGGGGADDPDAGTRPAVLCLSYTWNDDALKWLALPTDERVRLMLHSLRQIYPDLDVAAHVLGEPITISWEREPHFMGAFRGNLPGHYRYQRRMFTHFVHDGSDPAHRGIFLAGDDISFTPGWAEGAVHTALNAVWGVVHQLGGRSAPGNPGPGDRFAELAPVVLPS</sequence>
<dbReference type="EC" id="1.-.-.-" evidence="2"/>
<proteinExistence type="predicted"/>
<dbReference type="Gene3D" id="3.90.660.10">
    <property type="match status" value="1"/>
</dbReference>